<dbReference type="InterPro" id="IPR052924">
    <property type="entry name" value="OsmC/Ohr_hydroprdx_reductase"/>
</dbReference>
<gene>
    <name evidence="2" type="ORF">MNBD_NITROSPINAE03-1296</name>
</gene>
<keyword evidence="1" id="KW-0812">Transmembrane</keyword>
<accession>A0A3B1BLG5</accession>
<dbReference type="PANTHER" id="PTHR35368">
    <property type="entry name" value="HYDROPEROXIDE REDUCTASE"/>
    <property type="match status" value="1"/>
</dbReference>
<dbReference type="InterPro" id="IPR036102">
    <property type="entry name" value="OsmC/Ohrsf"/>
</dbReference>
<feature type="transmembrane region" description="Helical" evidence="1">
    <location>
        <begin position="67"/>
        <end position="86"/>
    </location>
</feature>
<organism evidence="2">
    <name type="scientific">hydrothermal vent metagenome</name>
    <dbReference type="NCBI Taxonomy" id="652676"/>
    <lineage>
        <taxon>unclassified sequences</taxon>
        <taxon>metagenomes</taxon>
        <taxon>ecological metagenomes</taxon>
    </lineage>
</organism>
<dbReference type="AlphaFoldDB" id="A0A3B1BLG5"/>
<dbReference type="Gene3D" id="3.30.300.20">
    <property type="match status" value="1"/>
</dbReference>
<dbReference type="EMBL" id="UOGB01000014">
    <property type="protein sequence ID" value="VAX15381.1"/>
    <property type="molecule type" value="Genomic_DNA"/>
</dbReference>
<dbReference type="Pfam" id="PF02566">
    <property type="entry name" value="OsmC"/>
    <property type="match status" value="1"/>
</dbReference>
<dbReference type="SUPFAM" id="SSF82784">
    <property type="entry name" value="OsmC-like"/>
    <property type="match status" value="1"/>
</dbReference>
<dbReference type="PANTHER" id="PTHR35368:SF1">
    <property type="entry name" value="HYDROPEROXIDE REDUCTASE"/>
    <property type="match status" value="1"/>
</dbReference>
<keyword evidence="1" id="KW-1133">Transmembrane helix</keyword>
<sequence>MLNGLDKKVIADAVEAIKAAPNMGGKTVKSRSVWKGGYQVETTVNDFKIVVDEPCVLGGTNIAATPTAYLLGAFGACYSIIFVFLATMKGIEIEELALEVEANLDIPGFLAIVDDLKTDKVPGFTGIKTKVIVKSKASKDELEKISERASDFSPVGQSLIRPVVVTMEID</sequence>
<proteinExistence type="predicted"/>
<dbReference type="InterPro" id="IPR003718">
    <property type="entry name" value="OsmC/Ohr_fam"/>
</dbReference>
<evidence type="ECO:0008006" key="3">
    <source>
        <dbReference type="Google" id="ProtNLM"/>
    </source>
</evidence>
<protein>
    <recommendedName>
        <fullName evidence="3">OsmC family protein</fullName>
    </recommendedName>
</protein>
<evidence type="ECO:0000256" key="1">
    <source>
        <dbReference type="SAM" id="Phobius"/>
    </source>
</evidence>
<evidence type="ECO:0000313" key="2">
    <source>
        <dbReference type="EMBL" id="VAX15381.1"/>
    </source>
</evidence>
<reference evidence="2" key="1">
    <citation type="submission" date="2018-06" db="EMBL/GenBank/DDBJ databases">
        <authorList>
            <person name="Zhirakovskaya E."/>
        </authorList>
    </citation>
    <scope>NUCLEOTIDE SEQUENCE</scope>
</reference>
<name>A0A3B1BLG5_9ZZZZ</name>
<dbReference type="InterPro" id="IPR015946">
    <property type="entry name" value="KH_dom-like_a/b"/>
</dbReference>
<keyword evidence="1" id="KW-0472">Membrane</keyword>